<dbReference type="AlphaFoldDB" id="A0A3M0DQM3"/>
<accession>A0A3M0DQM3</accession>
<comment type="caution">
    <text evidence="1">The sequence shown here is derived from an EMBL/GenBank/DDBJ whole genome shotgun (WGS) entry which is preliminary data.</text>
</comment>
<evidence type="ECO:0000313" key="2">
    <source>
        <dbReference type="Proteomes" id="UP000277326"/>
    </source>
</evidence>
<evidence type="ECO:0000313" key="1">
    <source>
        <dbReference type="EMBL" id="RMB23805.1"/>
    </source>
</evidence>
<organism evidence="1 2">
    <name type="scientific">Haloplanus aerogenes</name>
    <dbReference type="NCBI Taxonomy" id="660522"/>
    <lineage>
        <taxon>Archaea</taxon>
        <taxon>Methanobacteriati</taxon>
        <taxon>Methanobacteriota</taxon>
        <taxon>Stenosarchaea group</taxon>
        <taxon>Halobacteria</taxon>
        <taxon>Halobacteriales</taxon>
        <taxon>Haloferacaceae</taxon>
        <taxon>Haloplanus</taxon>
    </lineage>
</organism>
<name>A0A3M0DQM3_9EURY</name>
<dbReference type="EMBL" id="REFS01000002">
    <property type="protein sequence ID" value="RMB23805.1"/>
    <property type="molecule type" value="Genomic_DNA"/>
</dbReference>
<proteinExistence type="predicted"/>
<protein>
    <submittedName>
        <fullName evidence="1">Uncharacterized protein</fullName>
    </submittedName>
</protein>
<reference evidence="1 2" key="1">
    <citation type="journal article" date="2015" name="Stand. Genomic Sci.">
        <title>Genomic Encyclopedia of Bacterial and Archaeal Type Strains, Phase III: the genomes of soil and plant-associated and newly described type strains.</title>
        <authorList>
            <person name="Whitman W.B."/>
            <person name="Woyke T."/>
            <person name="Klenk H.P."/>
            <person name="Zhou Y."/>
            <person name="Lilburn T.G."/>
            <person name="Beck B.J."/>
            <person name="De Vos P."/>
            <person name="Vandamme P."/>
            <person name="Eisen J.A."/>
            <person name="Garrity G."/>
            <person name="Hugenholtz P."/>
            <person name="Kyrpides N.C."/>
        </authorList>
    </citation>
    <scope>NUCLEOTIDE SEQUENCE [LARGE SCALE GENOMIC DNA]</scope>
    <source>
        <strain evidence="1 2">CGMCC 1.10124</strain>
    </source>
</reference>
<sequence>MMSTDELETAAREFHEEIPHRFQVSLTMSMETRDRLREVREELNDAAGERVFTTDDAIRLALLSGARYHEVATGDRDASETDSLTTLAGALRRVVDAEAEEE</sequence>
<gene>
    <name evidence="1" type="ORF">ATH50_1035</name>
</gene>
<dbReference type="Proteomes" id="UP000277326">
    <property type="component" value="Unassembled WGS sequence"/>
</dbReference>